<accession>A0A8S1PRP7</accession>
<evidence type="ECO:0000313" key="3">
    <source>
        <dbReference type="EMBL" id="CAD8106110.1"/>
    </source>
</evidence>
<keyword evidence="2" id="KW-0677">Repeat</keyword>
<name>A0A8S1PRP7_PARPR</name>
<dbReference type="AlphaFoldDB" id="A0A8S1PRP7"/>
<reference evidence="3" key="1">
    <citation type="submission" date="2021-01" db="EMBL/GenBank/DDBJ databases">
        <authorList>
            <consortium name="Genoscope - CEA"/>
            <person name="William W."/>
        </authorList>
    </citation>
    <scope>NUCLEOTIDE SEQUENCE</scope>
</reference>
<dbReference type="GO" id="GO:0042393">
    <property type="term" value="F:histone binding"/>
    <property type="evidence" value="ECO:0007669"/>
    <property type="project" value="TreeGrafter"/>
</dbReference>
<dbReference type="EMBL" id="CAJJDM010000132">
    <property type="protein sequence ID" value="CAD8106110.1"/>
    <property type="molecule type" value="Genomic_DNA"/>
</dbReference>
<organism evidence="3 4">
    <name type="scientific">Paramecium primaurelia</name>
    <dbReference type="NCBI Taxonomy" id="5886"/>
    <lineage>
        <taxon>Eukaryota</taxon>
        <taxon>Sar</taxon>
        <taxon>Alveolata</taxon>
        <taxon>Ciliophora</taxon>
        <taxon>Intramacronucleata</taxon>
        <taxon>Oligohymenophorea</taxon>
        <taxon>Peniculida</taxon>
        <taxon>Parameciidae</taxon>
        <taxon>Paramecium</taxon>
    </lineage>
</organism>
<dbReference type="Pfam" id="PF14580">
    <property type="entry name" value="LRR_9"/>
    <property type="match status" value="1"/>
</dbReference>
<dbReference type="Proteomes" id="UP000688137">
    <property type="component" value="Unassembled WGS sequence"/>
</dbReference>
<keyword evidence="1" id="KW-0433">Leucine-rich repeat</keyword>
<evidence type="ECO:0000256" key="1">
    <source>
        <dbReference type="ARBA" id="ARBA00022614"/>
    </source>
</evidence>
<proteinExistence type="predicted"/>
<dbReference type="InterPro" id="IPR045081">
    <property type="entry name" value="AN32"/>
</dbReference>
<comment type="caution">
    <text evidence="3">The sequence shown here is derived from an EMBL/GenBank/DDBJ whole genome shotgun (WGS) entry which is preliminary data.</text>
</comment>
<dbReference type="PANTHER" id="PTHR11375">
    <property type="entry name" value="ACIDIC LEUCINE-RICH NUCLEAR PHOSPHOPROTEIN 32"/>
    <property type="match status" value="1"/>
</dbReference>
<keyword evidence="4" id="KW-1185">Reference proteome</keyword>
<protein>
    <submittedName>
        <fullName evidence="3">Uncharacterized protein</fullName>
    </submittedName>
</protein>
<dbReference type="GO" id="GO:0005634">
    <property type="term" value="C:nucleus"/>
    <property type="evidence" value="ECO:0007669"/>
    <property type="project" value="TreeGrafter"/>
</dbReference>
<gene>
    <name evidence="3" type="ORF">PPRIM_AZ9-3.1.T1290106</name>
</gene>
<sequence>MFEETERQLLKFLRSLAKDSTEEIIIEDAEMDCIPDSIKAELEKFSLLSLQLNKCKLKSLSNLPDSKSIIRVCLDHNQLSGKELSKLNIYPNLIALSIMDNQFDSIEDIKQLALLNHLSQLNVYRNPVADQPKFRQDTFEVLSKLVLLDNLSKTGDEIQLNEEVKITKNLETIDPSDQRKIIG</sequence>
<dbReference type="PANTHER" id="PTHR11375:SF23">
    <property type="entry name" value="CHROMOSOME UNDETERMINED SCAFFOLD_118, WHOLE GENOME SHOTGUN SEQUENCE"/>
    <property type="match status" value="1"/>
</dbReference>
<evidence type="ECO:0000313" key="4">
    <source>
        <dbReference type="Proteomes" id="UP000688137"/>
    </source>
</evidence>
<evidence type="ECO:0000256" key="2">
    <source>
        <dbReference type="ARBA" id="ARBA00022737"/>
    </source>
</evidence>